<name>A0A7I8W0W1_9ANNE</name>
<dbReference type="Pfam" id="PF00071">
    <property type="entry name" value="Ras"/>
    <property type="match status" value="1"/>
</dbReference>
<comment type="caution">
    <text evidence="15">The sequence shown here is derived from an EMBL/GenBank/DDBJ whole genome shotgun (WGS) entry which is preliminary data.</text>
</comment>
<keyword evidence="11" id="KW-0968">Cytoplasmic vesicle</keyword>
<dbReference type="Gene3D" id="3.40.50.300">
    <property type="entry name" value="P-loop containing nucleotide triphosphate hydrolases"/>
    <property type="match status" value="1"/>
</dbReference>
<organism evidence="15 16">
    <name type="scientific">Dimorphilus gyrociliatus</name>
    <dbReference type="NCBI Taxonomy" id="2664684"/>
    <lineage>
        <taxon>Eukaryota</taxon>
        <taxon>Metazoa</taxon>
        <taxon>Spiralia</taxon>
        <taxon>Lophotrochozoa</taxon>
        <taxon>Annelida</taxon>
        <taxon>Polychaeta</taxon>
        <taxon>Polychaeta incertae sedis</taxon>
        <taxon>Dinophilidae</taxon>
        <taxon>Dimorphilus</taxon>
    </lineage>
</organism>
<evidence type="ECO:0000313" key="16">
    <source>
        <dbReference type="Proteomes" id="UP000549394"/>
    </source>
</evidence>
<keyword evidence="9" id="KW-0449">Lipoprotein</keyword>
<keyword evidence="3" id="KW-0488">Methylation</keyword>
<keyword evidence="10" id="KW-0636">Prenylation</keyword>
<dbReference type="NCBIfam" id="TIGR00231">
    <property type="entry name" value="small_GTP"/>
    <property type="match status" value="1"/>
</dbReference>
<dbReference type="InterPro" id="IPR027417">
    <property type="entry name" value="P-loop_NTPase"/>
</dbReference>
<evidence type="ECO:0000256" key="4">
    <source>
        <dbReference type="ARBA" id="ARBA00022553"/>
    </source>
</evidence>
<reference evidence="15 16" key="1">
    <citation type="submission" date="2020-08" db="EMBL/GenBank/DDBJ databases">
        <authorList>
            <person name="Hejnol A."/>
        </authorList>
    </citation>
    <scope>NUCLEOTIDE SEQUENCE [LARGE SCALE GENOMIC DNA]</scope>
</reference>
<evidence type="ECO:0000256" key="12">
    <source>
        <dbReference type="ARBA" id="ARBA00037864"/>
    </source>
</evidence>
<gene>
    <name evidence="15" type="ORF">DGYR_LOCUS10017</name>
</gene>
<dbReference type="GO" id="GO:0003924">
    <property type="term" value="F:GTPase activity"/>
    <property type="evidence" value="ECO:0007669"/>
    <property type="project" value="InterPro"/>
</dbReference>
<dbReference type="SUPFAM" id="SSF52540">
    <property type="entry name" value="P-loop containing nucleoside triphosphate hydrolases"/>
    <property type="match status" value="1"/>
</dbReference>
<keyword evidence="4" id="KW-0597">Phosphoprotein</keyword>
<dbReference type="SMART" id="SM00173">
    <property type="entry name" value="RAS"/>
    <property type="match status" value="1"/>
</dbReference>
<evidence type="ECO:0000256" key="3">
    <source>
        <dbReference type="ARBA" id="ARBA00022481"/>
    </source>
</evidence>
<dbReference type="PRINTS" id="PR00449">
    <property type="entry name" value="RASTRNSFRMNG"/>
</dbReference>
<dbReference type="SMART" id="SM00175">
    <property type="entry name" value="RAB"/>
    <property type="match status" value="1"/>
</dbReference>
<keyword evidence="16" id="KW-1185">Reference proteome</keyword>
<evidence type="ECO:0000256" key="8">
    <source>
        <dbReference type="ARBA" id="ARBA00023136"/>
    </source>
</evidence>
<evidence type="ECO:0000256" key="14">
    <source>
        <dbReference type="ARBA" id="ARBA00067841"/>
    </source>
</evidence>
<evidence type="ECO:0000256" key="5">
    <source>
        <dbReference type="ARBA" id="ARBA00022741"/>
    </source>
</evidence>
<proteinExistence type="inferred from homology"/>
<evidence type="ECO:0000256" key="13">
    <source>
        <dbReference type="ARBA" id="ARBA00046278"/>
    </source>
</evidence>
<dbReference type="FunFam" id="3.40.50.300:FF:000803">
    <property type="entry name" value="Ras-related protein Rab-43"/>
    <property type="match status" value="1"/>
</dbReference>
<evidence type="ECO:0000256" key="1">
    <source>
        <dbReference type="ARBA" id="ARBA00004580"/>
    </source>
</evidence>
<dbReference type="InterPro" id="IPR005225">
    <property type="entry name" value="Small_GTP-bd"/>
</dbReference>
<keyword evidence="6" id="KW-0333">Golgi apparatus</keyword>
<protein>
    <recommendedName>
        <fullName evidence="14">Ras-related protein Rab-43</fullName>
    </recommendedName>
</protein>
<dbReference type="GO" id="GO:0005525">
    <property type="term" value="F:GTP binding"/>
    <property type="evidence" value="ECO:0007669"/>
    <property type="project" value="UniProtKB-KW"/>
</dbReference>
<dbReference type="GO" id="GO:0030670">
    <property type="term" value="C:phagocytic vesicle membrane"/>
    <property type="evidence" value="ECO:0007669"/>
    <property type="project" value="UniProtKB-SubCell"/>
</dbReference>
<keyword evidence="5" id="KW-0547">Nucleotide-binding</keyword>
<dbReference type="PANTHER" id="PTHR47980">
    <property type="entry name" value="LD44762P"/>
    <property type="match status" value="1"/>
</dbReference>
<evidence type="ECO:0000313" key="15">
    <source>
        <dbReference type="EMBL" id="CAD5122173.1"/>
    </source>
</evidence>
<dbReference type="GO" id="GO:0005794">
    <property type="term" value="C:Golgi apparatus"/>
    <property type="evidence" value="ECO:0007669"/>
    <property type="project" value="UniProtKB-SubCell"/>
</dbReference>
<accession>A0A7I8W0W1</accession>
<evidence type="ECO:0000256" key="7">
    <source>
        <dbReference type="ARBA" id="ARBA00023134"/>
    </source>
</evidence>
<evidence type="ECO:0000256" key="9">
    <source>
        <dbReference type="ARBA" id="ARBA00023288"/>
    </source>
</evidence>
<evidence type="ECO:0000256" key="6">
    <source>
        <dbReference type="ARBA" id="ARBA00023034"/>
    </source>
</evidence>
<dbReference type="InterPro" id="IPR050305">
    <property type="entry name" value="Small_GTPase_Rab"/>
</dbReference>
<sequence>MDSDEVEQFDYLFKIVLIGDAGVGKTCIVQRFKSGLFMEQYGSTIGVDFTMKTIVIDDKKIKLQIWDTAGQERFKTITQSYYRSAHAVLLVYDITKEKSFENIEKWLEDVRKYTGNNVLKVLIGNKCDLEQARRISTEKAKLFSEKYNMFSMIEVSAKDCCNINESFINLTKELVSLHSDSKFISNDINLVLGERERQTEERGRYGTREYR</sequence>
<keyword evidence="8" id="KW-0472">Membrane</keyword>
<comment type="similarity">
    <text evidence="2">Belongs to the small GTPase superfamily. Rab family.</text>
</comment>
<evidence type="ECO:0000256" key="10">
    <source>
        <dbReference type="ARBA" id="ARBA00023289"/>
    </source>
</evidence>
<dbReference type="Proteomes" id="UP000549394">
    <property type="component" value="Unassembled WGS sequence"/>
</dbReference>
<dbReference type="InterPro" id="IPR001806">
    <property type="entry name" value="Small_GTPase"/>
</dbReference>
<dbReference type="PROSITE" id="PS51419">
    <property type="entry name" value="RAB"/>
    <property type="match status" value="1"/>
</dbReference>
<dbReference type="SMART" id="SM00176">
    <property type="entry name" value="RAN"/>
    <property type="match status" value="1"/>
</dbReference>
<dbReference type="EMBL" id="CAJFCJ010000016">
    <property type="protein sequence ID" value="CAD5122173.1"/>
    <property type="molecule type" value="Genomic_DNA"/>
</dbReference>
<dbReference type="OrthoDB" id="9989112at2759"/>
<dbReference type="SMART" id="SM00174">
    <property type="entry name" value="RHO"/>
    <property type="match status" value="1"/>
</dbReference>
<evidence type="ECO:0000256" key="11">
    <source>
        <dbReference type="ARBA" id="ARBA00023329"/>
    </source>
</evidence>
<comment type="subcellular location">
    <subcellularLocation>
        <location evidence="1">Cytoplasmic vesicle</location>
        <location evidence="1">Phagosome membrane</location>
    </subcellularLocation>
    <subcellularLocation>
        <location evidence="13">Endomembrane system</location>
        <topology evidence="13">Lipid-anchor</topology>
        <orientation evidence="13">Cytoplasmic side</orientation>
    </subcellularLocation>
    <subcellularLocation>
        <location evidence="12">Golgi apparatus</location>
        <location evidence="12">trans-Golgi network membrane</location>
        <topology evidence="12">Lipid-anchor</topology>
    </subcellularLocation>
</comment>
<evidence type="ECO:0000256" key="2">
    <source>
        <dbReference type="ARBA" id="ARBA00006270"/>
    </source>
</evidence>
<keyword evidence="7" id="KW-0342">GTP-binding</keyword>
<dbReference type="PROSITE" id="PS51421">
    <property type="entry name" value="RAS"/>
    <property type="match status" value="1"/>
</dbReference>
<dbReference type="PROSITE" id="PS51420">
    <property type="entry name" value="RHO"/>
    <property type="match status" value="1"/>
</dbReference>
<dbReference type="AlphaFoldDB" id="A0A7I8W0W1"/>